<dbReference type="SMART" id="SM00490">
    <property type="entry name" value="HELICc"/>
    <property type="match status" value="1"/>
</dbReference>
<keyword evidence="4" id="KW-0347">Helicase</keyword>
<dbReference type="GO" id="GO:0004386">
    <property type="term" value="F:helicase activity"/>
    <property type="evidence" value="ECO:0007669"/>
    <property type="project" value="UniProtKB-KW"/>
</dbReference>
<feature type="domain" description="Helicase ATP-binding" evidence="2">
    <location>
        <begin position="277"/>
        <end position="409"/>
    </location>
</feature>
<comment type="caution">
    <text evidence="4">The sequence shown here is derived from an EMBL/GenBank/DDBJ whole genome shotgun (WGS) entry which is preliminary data.</text>
</comment>
<proteinExistence type="predicted"/>
<dbReference type="InterPro" id="IPR027417">
    <property type="entry name" value="P-loop_NTPase"/>
</dbReference>
<dbReference type="Gene3D" id="3.40.50.300">
    <property type="entry name" value="P-loop containing nucleotide triphosphate hydrolases"/>
    <property type="match status" value="1"/>
</dbReference>
<feature type="domain" description="Helicase C-terminal" evidence="3">
    <location>
        <begin position="652"/>
        <end position="813"/>
    </location>
</feature>
<evidence type="ECO:0000313" key="5">
    <source>
        <dbReference type="Proteomes" id="UP000230956"/>
    </source>
</evidence>
<dbReference type="CDD" id="cd09178">
    <property type="entry name" value="PLDc_N_Snf2_like"/>
    <property type="match status" value="1"/>
</dbReference>
<dbReference type="InterPro" id="IPR025202">
    <property type="entry name" value="PLD-like_dom"/>
</dbReference>
<dbReference type="AlphaFoldDB" id="A0A2M7T9S9"/>
<dbReference type="PROSITE" id="PS51194">
    <property type="entry name" value="HELICASE_CTER"/>
    <property type="match status" value="1"/>
</dbReference>
<sequence>MKTTNLESMEVNTDLKFFTNEPDSTLLKRFQKTLKNNTQFFDVLVGYFRTSGFFHLYESLEEVEKIRILVGINANRETLDLIEQAKSSQISFSFSNKELHDQFSGQVTDEMDNSEDNISVEIGVQKFIEFIKSGKLEIRAYPSGDIHAKVYIIRKDQNKSDEYGKVITGSSNFSISGLRENLEFNVELKDSPDVKFALAKFESLWKDAVDLSEKYIETINTGTWLNDTITPYELYLKFLYEYLKEKINIDQDDIYKKYLPGNFLDLEYQNEAVKDAKDKLDQYGGVFLADVVGLGKTYISAMLAQQLEGRTLVICPPVLKEYWQETFSDFRVPADVQSLGKLDKLIKKGVEKYRNVFIDEAHRFRNESNQTYEKLKQVCWGRRVILVSATPLNNSPSDILSQMKLFQKGHNSTIPNIRDLDRFFGRLKRRLQETDRRDLKRYLGIVKENSIEIRENILKYVMVRRTRSEVLKYFEKDLKKQKVSFPKVSEPQKIGYKFDEELDQIFNETIKLIKAFKYSRYTPILYLKNPDPQEIIGQRNMGRFMKILLVKRLDSSFPAFKNTLNRFINSYSYFINMLDKGTVYLSKKYSNKVFDLLENDDEQEILKLVEEERVQEYKADEFSAEFRQDLESDLETLKKIESLWVNVKDDPKIDEFKKILDTDKILKQKDSKLIVFTESKETADYLASQLEKQYGDQVLAFSSKSSAMIRDRITENYDPSYKHKKDNLRILITTDILAEGVNLHRANAVINYDIPWNPTRVLQRFGRINRIGQPRPVHIYNFFPTDQSEQEIGLEACAKSKIQAFHSTLGEDAQYLTEGEEISSHEIFERVNSKRFLENGGEEEIDSELKYLEIMRNIRDSKPDLFERIKRLPKKARSAKQEAGCQQSLVTFFRKDKLKKMFLADTNEVRELDFFQAADILKSTPQIKRERLDQDFYRYLEKNKDAFRQATTEIIREFKQTGGRANETTLINTIKAIQKFQGLTDDDEDFLNNVLVLLNEGTMGKHIIKSLLKEIKLSSKNPLKILYLLKSGIPDSYFTSSGLASAYQSSSPREIILSEYLIKGD</sequence>
<dbReference type="Proteomes" id="UP000230956">
    <property type="component" value="Unassembled WGS sequence"/>
</dbReference>
<dbReference type="PANTHER" id="PTHR45766:SF6">
    <property type="entry name" value="SWI_SNF-RELATED MATRIX-ASSOCIATED ACTIN-DEPENDENT REGULATOR OF CHROMATIN SUBFAMILY A-LIKE PROTEIN 1"/>
    <property type="match status" value="1"/>
</dbReference>
<protein>
    <submittedName>
        <fullName evidence="4">Helicase</fullName>
    </submittedName>
</protein>
<dbReference type="Gene3D" id="3.40.50.10810">
    <property type="entry name" value="Tandem AAA-ATPase domain"/>
    <property type="match status" value="2"/>
</dbReference>
<evidence type="ECO:0000313" key="4">
    <source>
        <dbReference type="EMBL" id="PIZ41473.1"/>
    </source>
</evidence>
<reference evidence="5" key="1">
    <citation type="submission" date="2017-09" db="EMBL/GenBank/DDBJ databases">
        <title>Depth-based differentiation of microbial function through sediment-hosted aquifers and enrichment of novel symbionts in the deep terrestrial subsurface.</title>
        <authorList>
            <person name="Probst A.J."/>
            <person name="Ladd B."/>
            <person name="Jarett J.K."/>
            <person name="Geller-Mcgrath D.E."/>
            <person name="Sieber C.M.K."/>
            <person name="Emerson J.B."/>
            <person name="Anantharaman K."/>
            <person name="Thomas B.C."/>
            <person name="Malmstrom R."/>
            <person name="Stieglmeier M."/>
            <person name="Klingl A."/>
            <person name="Woyke T."/>
            <person name="Ryan C.M."/>
            <person name="Banfield J.F."/>
        </authorList>
    </citation>
    <scope>NUCLEOTIDE SEQUENCE [LARGE SCALE GENOMIC DNA]</scope>
</reference>
<dbReference type="PANTHER" id="PTHR45766">
    <property type="entry name" value="DNA ANNEALING HELICASE AND ENDONUCLEASE ZRANB3 FAMILY MEMBER"/>
    <property type="match status" value="1"/>
</dbReference>
<dbReference type="Pfam" id="PF00176">
    <property type="entry name" value="SNF2-rel_dom"/>
    <property type="match status" value="1"/>
</dbReference>
<dbReference type="GO" id="GO:0016787">
    <property type="term" value="F:hydrolase activity"/>
    <property type="evidence" value="ECO:0007669"/>
    <property type="project" value="UniProtKB-KW"/>
</dbReference>
<dbReference type="SUPFAM" id="SSF56024">
    <property type="entry name" value="Phospholipase D/nuclease"/>
    <property type="match status" value="1"/>
</dbReference>
<dbReference type="Pfam" id="PF00271">
    <property type="entry name" value="Helicase_C"/>
    <property type="match status" value="1"/>
</dbReference>
<dbReference type="GO" id="GO:0005524">
    <property type="term" value="F:ATP binding"/>
    <property type="evidence" value="ECO:0007669"/>
    <property type="project" value="InterPro"/>
</dbReference>
<evidence type="ECO:0000259" key="3">
    <source>
        <dbReference type="PROSITE" id="PS51194"/>
    </source>
</evidence>
<name>A0A2M7T9S9_9ACTN</name>
<dbReference type="SUPFAM" id="SSF52540">
    <property type="entry name" value="P-loop containing nucleoside triphosphate hydrolases"/>
    <property type="match status" value="2"/>
</dbReference>
<dbReference type="InterPro" id="IPR038718">
    <property type="entry name" value="SNF2-like_sf"/>
</dbReference>
<keyword evidence="4" id="KW-0067">ATP-binding</keyword>
<keyword evidence="1" id="KW-0378">Hydrolase</keyword>
<dbReference type="PROSITE" id="PS51192">
    <property type="entry name" value="HELICASE_ATP_BIND_1"/>
    <property type="match status" value="1"/>
</dbReference>
<organism evidence="4 5">
    <name type="scientific">Candidatus Aquicultor secundus</name>
    <dbReference type="NCBI Taxonomy" id="1973895"/>
    <lineage>
        <taxon>Bacteria</taxon>
        <taxon>Bacillati</taxon>
        <taxon>Actinomycetota</taxon>
        <taxon>Candidatus Aquicultoria</taxon>
        <taxon>Candidatus Aquicultorales</taxon>
        <taxon>Candidatus Aquicultoraceae</taxon>
        <taxon>Candidatus Aquicultor</taxon>
    </lineage>
</organism>
<dbReference type="InterPro" id="IPR001650">
    <property type="entry name" value="Helicase_C-like"/>
</dbReference>
<gene>
    <name evidence="4" type="ORF">COY37_02185</name>
</gene>
<dbReference type="InterPro" id="IPR049730">
    <property type="entry name" value="SNF2/RAD54-like_C"/>
</dbReference>
<dbReference type="InterPro" id="IPR000330">
    <property type="entry name" value="SNF2_N"/>
</dbReference>
<dbReference type="Gene3D" id="3.30.870.10">
    <property type="entry name" value="Endonuclease Chain A"/>
    <property type="match status" value="1"/>
</dbReference>
<dbReference type="CDD" id="cd18793">
    <property type="entry name" value="SF2_C_SNF"/>
    <property type="match status" value="1"/>
</dbReference>
<dbReference type="SMART" id="SM00487">
    <property type="entry name" value="DEXDc"/>
    <property type="match status" value="1"/>
</dbReference>
<dbReference type="InterPro" id="IPR014001">
    <property type="entry name" value="Helicase_ATP-bd"/>
</dbReference>
<evidence type="ECO:0000256" key="1">
    <source>
        <dbReference type="ARBA" id="ARBA00022801"/>
    </source>
</evidence>
<evidence type="ECO:0000259" key="2">
    <source>
        <dbReference type="PROSITE" id="PS51192"/>
    </source>
</evidence>
<dbReference type="RefSeq" id="WP_287007212.1">
    <property type="nucleotide sequence ID" value="NZ_PFKS01000157.1"/>
</dbReference>
<dbReference type="Pfam" id="PF13091">
    <property type="entry name" value="PLDc_2"/>
    <property type="match status" value="1"/>
</dbReference>
<dbReference type="EMBL" id="PFNG01000056">
    <property type="protein sequence ID" value="PIZ41473.1"/>
    <property type="molecule type" value="Genomic_DNA"/>
</dbReference>
<keyword evidence="4" id="KW-0547">Nucleotide-binding</keyword>
<accession>A0A2M7T9S9</accession>